<keyword evidence="3" id="KW-1185">Reference proteome</keyword>
<sequence length="203" mass="20556">MMNTKLLLTLGFLSAWTSAPVDAATVTLSFIERDVGVFGTVSGSVDTDDLIRGVPALATPGVTILPALGLINITGPSATSLDVYNGFGAGPSVPFGTPGTVVTATSNTGDSFAFSNPFGTVDIRLDQGYTSLNPIQAAFQFDGATLADLGLSVGTTNISFTGDNTLQIVASVEAVTPVPLPASVLMLLMGVGAIRAMGSARKA</sequence>
<evidence type="ECO:0000313" key="3">
    <source>
        <dbReference type="Proteomes" id="UP000436522"/>
    </source>
</evidence>
<proteinExistence type="predicted"/>
<protein>
    <recommendedName>
        <fullName evidence="4">PEP-CTERM protein-sorting domain-containing protein</fullName>
    </recommendedName>
</protein>
<organism evidence="2 3">
    <name type="scientific">Roseobacter cerasinus</name>
    <dbReference type="NCBI Taxonomy" id="2602289"/>
    <lineage>
        <taxon>Bacteria</taxon>
        <taxon>Pseudomonadati</taxon>
        <taxon>Pseudomonadota</taxon>
        <taxon>Alphaproteobacteria</taxon>
        <taxon>Rhodobacterales</taxon>
        <taxon>Roseobacteraceae</taxon>
        <taxon>Roseobacter</taxon>
    </lineage>
</organism>
<dbReference type="EMBL" id="BLIV01000007">
    <property type="protein sequence ID" value="GFE51772.1"/>
    <property type="molecule type" value="Genomic_DNA"/>
</dbReference>
<evidence type="ECO:0000256" key="1">
    <source>
        <dbReference type="SAM" id="SignalP"/>
    </source>
</evidence>
<accession>A0A640VVU1</accession>
<keyword evidence="1" id="KW-0732">Signal</keyword>
<dbReference type="Proteomes" id="UP000436522">
    <property type="component" value="Unassembled WGS sequence"/>
</dbReference>
<evidence type="ECO:0008006" key="4">
    <source>
        <dbReference type="Google" id="ProtNLM"/>
    </source>
</evidence>
<comment type="caution">
    <text evidence="2">The sequence shown here is derived from an EMBL/GenBank/DDBJ whole genome shotgun (WGS) entry which is preliminary data.</text>
</comment>
<feature type="signal peptide" evidence="1">
    <location>
        <begin position="1"/>
        <end position="23"/>
    </location>
</feature>
<name>A0A640VVU1_9RHOB</name>
<feature type="chain" id="PRO_5025005583" description="PEP-CTERM protein-sorting domain-containing protein" evidence="1">
    <location>
        <begin position="24"/>
        <end position="203"/>
    </location>
</feature>
<dbReference type="AlphaFoldDB" id="A0A640VVU1"/>
<gene>
    <name evidence="2" type="ORF">So717_35250</name>
</gene>
<evidence type="ECO:0000313" key="2">
    <source>
        <dbReference type="EMBL" id="GFE51772.1"/>
    </source>
</evidence>
<reference evidence="2 3" key="1">
    <citation type="submission" date="2019-12" db="EMBL/GenBank/DDBJ databases">
        <title>Roseobacter cerasinus sp. nov., isolated from seawater around aquaculture.</title>
        <authorList>
            <person name="Muramatsu S."/>
            <person name="Takabe Y."/>
            <person name="Mori K."/>
            <person name="Takaichi S."/>
            <person name="Hanada S."/>
        </authorList>
    </citation>
    <scope>NUCLEOTIDE SEQUENCE [LARGE SCALE GENOMIC DNA]</scope>
    <source>
        <strain evidence="2 3">AI77</strain>
    </source>
</reference>